<dbReference type="Proteomes" id="UP000199256">
    <property type="component" value="Unassembled WGS sequence"/>
</dbReference>
<keyword evidence="1" id="KW-0732">Signal</keyword>
<name>A0A1H7G6L0_9GAMM</name>
<accession>A0A1H7G6L0</accession>
<organism evidence="2 3">
    <name type="scientific">Ectothiorhodospira marina</name>
    <dbReference type="NCBI Taxonomy" id="1396821"/>
    <lineage>
        <taxon>Bacteria</taxon>
        <taxon>Pseudomonadati</taxon>
        <taxon>Pseudomonadota</taxon>
        <taxon>Gammaproteobacteria</taxon>
        <taxon>Chromatiales</taxon>
        <taxon>Ectothiorhodospiraceae</taxon>
        <taxon>Ectothiorhodospira</taxon>
    </lineage>
</organism>
<reference evidence="3" key="1">
    <citation type="submission" date="2016-10" db="EMBL/GenBank/DDBJ databases">
        <authorList>
            <person name="Varghese N."/>
            <person name="Submissions S."/>
        </authorList>
    </citation>
    <scope>NUCLEOTIDE SEQUENCE [LARGE SCALE GENOMIC DNA]</scope>
    <source>
        <strain evidence="3">DSM 241</strain>
    </source>
</reference>
<proteinExistence type="predicted"/>
<sequence length="147" mass="16231">MKGRHWLFPALTGFILVTLLSACSLQPEQGSHTTLEVETIDSTDYAFGPVQVIQEGKGLQVKGSITHGIGGPRDIPGAIHIEVYSQEGQLLAETDTHPMPIHRQARPAQFGLWVPVRINRQARTAQFDTWLPVEPGLGDRVHVSHRL</sequence>
<dbReference type="RefSeq" id="WP_143050403.1">
    <property type="nucleotide sequence ID" value="NZ_FOAA01000001.1"/>
</dbReference>
<dbReference type="PROSITE" id="PS51257">
    <property type="entry name" value="PROKAR_LIPOPROTEIN"/>
    <property type="match status" value="1"/>
</dbReference>
<keyword evidence="3" id="KW-1185">Reference proteome</keyword>
<evidence type="ECO:0000313" key="2">
    <source>
        <dbReference type="EMBL" id="SEK33923.1"/>
    </source>
</evidence>
<gene>
    <name evidence="2" type="ORF">SAMN05444515_101454</name>
</gene>
<evidence type="ECO:0000256" key="1">
    <source>
        <dbReference type="SAM" id="SignalP"/>
    </source>
</evidence>
<feature type="signal peptide" evidence="1">
    <location>
        <begin position="1"/>
        <end position="22"/>
    </location>
</feature>
<dbReference type="AlphaFoldDB" id="A0A1H7G6L0"/>
<dbReference type="STRING" id="1396821.SAMN05444515_101454"/>
<evidence type="ECO:0000313" key="3">
    <source>
        <dbReference type="Proteomes" id="UP000199256"/>
    </source>
</evidence>
<feature type="chain" id="PRO_5011542226" evidence="1">
    <location>
        <begin position="23"/>
        <end position="147"/>
    </location>
</feature>
<protein>
    <submittedName>
        <fullName evidence="2">Uncharacterized protein</fullName>
    </submittedName>
</protein>
<dbReference type="EMBL" id="FOAA01000001">
    <property type="protein sequence ID" value="SEK33923.1"/>
    <property type="molecule type" value="Genomic_DNA"/>
</dbReference>